<dbReference type="GO" id="GO:0005886">
    <property type="term" value="C:plasma membrane"/>
    <property type="evidence" value="ECO:0007669"/>
    <property type="project" value="UniProtKB-SubCell"/>
</dbReference>
<dbReference type="GO" id="GO:0046685">
    <property type="term" value="P:response to arsenic-containing substance"/>
    <property type="evidence" value="ECO:0007669"/>
    <property type="project" value="UniProtKB-KW"/>
</dbReference>
<protein>
    <submittedName>
        <fullName evidence="9">Arsenic transporter</fullName>
    </submittedName>
</protein>
<feature type="transmembrane region" description="Helical" evidence="8">
    <location>
        <begin position="382"/>
        <end position="407"/>
    </location>
</feature>
<feature type="transmembrane region" description="Helical" evidence="8">
    <location>
        <begin position="300"/>
        <end position="318"/>
    </location>
</feature>
<evidence type="ECO:0000256" key="5">
    <source>
        <dbReference type="ARBA" id="ARBA00022849"/>
    </source>
</evidence>
<sequence length="453" mass="51391">MNLHIMISVFVFLMTMLVIFWRPKGINEAWPAAIGACIILITGIVTQADVLEILHKIGGASITIISTIVMAVILESFGFFHWSASRLAILSKGSGYRLYWYIQLLCFLMTLLFNNDGSILITTPILILLLKNFRLKPHQQIPYLLTGALTATASSTPIGVSNIVNLISLKIVDMTLYMYTAMMIVPATLGLLFMSYLMYFLVKKRLPKKLPNLTYDIEQSFFTKKFHPLKGTVSVETKRQRTKFMLKILLFVLLIRCSIFIASYFSIPIEFIAVLGSLVLLIWRWYYLRTNPIDIIKKTPWYIFIFAFSMYVIIYGLHNTGLTDLLLRICTPIVEQGLFQATLLMGGLVTILSNLFNNHPALLIGTITLTEMNLDPITLKTMYLASIAGSDIGALILPIGTLASLIWMHLLKQNKIKMKWKDYLRISLIAVPLTLAVTLILLYTWVHFIFILS</sequence>
<feature type="transmembrane region" description="Helical" evidence="8">
    <location>
        <begin position="141"/>
        <end position="164"/>
    </location>
</feature>
<proteinExistence type="inferred from homology"/>
<dbReference type="Pfam" id="PF02040">
    <property type="entry name" value="ArsB"/>
    <property type="match status" value="1"/>
</dbReference>
<name>A0A1B1Z0R5_9BACL</name>
<evidence type="ECO:0000256" key="7">
    <source>
        <dbReference type="ARBA" id="ARBA00023136"/>
    </source>
</evidence>
<gene>
    <name evidence="9" type="ORF">ABE41_003320</name>
</gene>
<keyword evidence="10" id="KW-1185">Reference proteome</keyword>
<dbReference type="KEGG" id="far:ABE41_003320"/>
<dbReference type="CDD" id="cd01118">
    <property type="entry name" value="ArsB_permease"/>
    <property type="match status" value="1"/>
</dbReference>
<dbReference type="EMBL" id="CP016761">
    <property type="protein sequence ID" value="ANX11023.1"/>
    <property type="molecule type" value="Genomic_DNA"/>
</dbReference>
<feature type="transmembrane region" description="Helical" evidence="8">
    <location>
        <begin position="176"/>
        <end position="202"/>
    </location>
</feature>
<dbReference type="STRING" id="255247.ABE41_003320"/>
<evidence type="ECO:0000256" key="4">
    <source>
        <dbReference type="ARBA" id="ARBA00022692"/>
    </source>
</evidence>
<comment type="subcellular location">
    <subcellularLocation>
        <location evidence="1">Cell membrane</location>
        <topology evidence="1">Multi-pass membrane protein</topology>
    </subcellularLocation>
</comment>
<organism evidence="9 10">
    <name type="scientific">Fictibacillus arsenicus</name>
    <dbReference type="NCBI Taxonomy" id="255247"/>
    <lineage>
        <taxon>Bacteria</taxon>
        <taxon>Bacillati</taxon>
        <taxon>Bacillota</taxon>
        <taxon>Bacilli</taxon>
        <taxon>Bacillales</taxon>
        <taxon>Fictibacillaceae</taxon>
        <taxon>Fictibacillus</taxon>
    </lineage>
</organism>
<dbReference type="PANTHER" id="PTHR43302:SF6">
    <property type="entry name" value="ARSENICAL PUMP MEMBRANE PROTEIN-RELATED"/>
    <property type="match status" value="1"/>
</dbReference>
<dbReference type="OrthoDB" id="9774335at2"/>
<keyword evidence="4 8" id="KW-0812">Transmembrane</keyword>
<keyword evidence="5" id="KW-0059">Arsenical resistance</keyword>
<feature type="transmembrane region" description="Helical" evidence="8">
    <location>
        <begin position="428"/>
        <end position="452"/>
    </location>
</feature>
<dbReference type="RefSeq" id="WP_066286482.1">
    <property type="nucleotide sequence ID" value="NZ_CP016761.1"/>
</dbReference>
<dbReference type="GO" id="GO:0015105">
    <property type="term" value="F:arsenite transmembrane transporter activity"/>
    <property type="evidence" value="ECO:0007669"/>
    <property type="project" value="InterPro"/>
</dbReference>
<feature type="transmembrane region" description="Helical" evidence="8">
    <location>
        <begin position="244"/>
        <end position="265"/>
    </location>
</feature>
<feature type="transmembrane region" description="Helical" evidence="8">
    <location>
        <begin position="29"/>
        <end position="48"/>
    </location>
</feature>
<evidence type="ECO:0000256" key="3">
    <source>
        <dbReference type="ARBA" id="ARBA00022475"/>
    </source>
</evidence>
<evidence type="ECO:0000313" key="9">
    <source>
        <dbReference type="EMBL" id="ANX11023.1"/>
    </source>
</evidence>
<dbReference type="InterPro" id="IPR000802">
    <property type="entry name" value="Arsenical_pump_ArsB"/>
</dbReference>
<keyword evidence="7 8" id="KW-0472">Membrane</keyword>
<dbReference type="PANTHER" id="PTHR43302">
    <property type="entry name" value="TRANSPORTER ARSB-RELATED"/>
    <property type="match status" value="1"/>
</dbReference>
<evidence type="ECO:0000256" key="6">
    <source>
        <dbReference type="ARBA" id="ARBA00022989"/>
    </source>
</evidence>
<evidence type="ECO:0000256" key="2">
    <source>
        <dbReference type="ARBA" id="ARBA00006433"/>
    </source>
</evidence>
<evidence type="ECO:0000313" key="10">
    <source>
        <dbReference type="Proteomes" id="UP000077412"/>
    </source>
</evidence>
<feature type="transmembrane region" description="Helical" evidence="8">
    <location>
        <begin position="100"/>
        <end position="129"/>
    </location>
</feature>
<feature type="transmembrane region" description="Helical" evidence="8">
    <location>
        <begin position="271"/>
        <end position="288"/>
    </location>
</feature>
<reference evidence="9 10" key="1">
    <citation type="submission" date="2016-08" db="EMBL/GenBank/DDBJ databases">
        <title>Complete genome sequence of Fictibacillus arsenicus G25-54, a strain with toxicity to nematodes and a potential arsenic-resistance activity.</title>
        <authorList>
            <person name="Zheng Z."/>
        </authorList>
    </citation>
    <scope>NUCLEOTIDE SEQUENCE [LARGE SCALE GENOMIC DNA]</scope>
    <source>
        <strain evidence="9 10">G25-54</strain>
    </source>
</reference>
<keyword evidence="3" id="KW-1003">Cell membrane</keyword>
<comment type="similarity">
    <text evidence="2">Belongs to the ArsB family.</text>
</comment>
<dbReference type="Proteomes" id="UP000077412">
    <property type="component" value="Chromosome"/>
</dbReference>
<dbReference type="AlphaFoldDB" id="A0A1B1Z0R5"/>
<evidence type="ECO:0000256" key="1">
    <source>
        <dbReference type="ARBA" id="ARBA00004651"/>
    </source>
</evidence>
<feature type="transmembrane region" description="Helical" evidence="8">
    <location>
        <begin position="5"/>
        <end position="23"/>
    </location>
</feature>
<dbReference type="PRINTS" id="PR00758">
    <property type="entry name" value="ARSENICPUMP"/>
</dbReference>
<accession>A0A1B1Z0R5</accession>
<feature type="transmembrane region" description="Helical" evidence="8">
    <location>
        <begin position="60"/>
        <end position="80"/>
    </location>
</feature>
<evidence type="ECO:0000256" key="8">
    <source>
        <dbReference type="SAM" id="Phobius"/>
    </source>
</evidence>
<keyword evidence="6 8" id="KW-1133">Transmembrane helix</keyword>